<name>A0A285P911_9BACI</name>
<keyword evidence="3" id="KW-0010">Activator</keyword>
<dbReference type="InterPro" id="IPR018062">
    <property type="entry name" value="HTH_AraC-typ_CS"/>
</dbReference>
<dbReference type="Gene3D" id="1.10.10.60">
    <property type="entry name" value="Homeodomain-like"/>
    <property type="match status" value="2"/>
</dbReference>
<accession>A0A285P911</accession>
<dbReference type="Pfam" id="PF12833">
    <property type="entry name" value="HTH_18"/>
    <property type="match status" value="1"/>
</dbReference>
<keyword evidence="1" id="KW-0805">Transcription regulation</keyword>
<proteinExistence type="predicted"/>
<dbReference type="GO" id="GO:0043565">
    <property type="term" value="F:sequence-specific DNA binding"/>
    <property type="evidence" value="ECO:0007669"/>
    <property type="project" value="InterPro"/>
</dbReference>
<reference evidence="7" key="1">
    <citation type="submission" date="2017-09" db="EMBL/GenBank/DDBJ databases">
        <authorList>
            <person name="Varghese N."/>
            <person name="Submissions S."/>
        </authorList>
    </citation>
    <scope>NUCLEOTIDE SEQUENCE [LARGE SCALE GENOMIC DNA]</scope>
    <source>
        <strain evidence="7">CGMCC 1.8913</strain>
    </source>
</reference>
<protein>
    <submittedName>
        <fullName evidence="6">Helix-turn-helix domain-containing protein</fullName>
    </submittedName>
</protein>
<dbReference type="OrthoDB" id="182534at2"/>
<dbReference type="GO" id="GO:0003700">
    <property type="term" value="F:DNA-binding transcription factor activity"/>
    <property type="evidence" value="ECO:0007669"/>
    <property type="project" value="InterPro"/>
</dbReference>
<evidence type="ECO:0000256" key="4">
    <source>
        <dbReference type="ARBA" id="ARBA00023163"/>
    </source>
</evidence>
<gene>
    <name evidence="6" type="ORF">SAMN05421503_3530</name>
</gene>
<sequence length="267" mass="31107">MILEHQNGLLLWRKSLLGERIWRDDLSYKLLFSPNGRSVYQFTEQDMELTAGESLLLNPHVIHKQLFHTSEKWIVELSPAFLSDVAREVGITASDPFFAKIVFKHPLIHQWVDTTRLYLQMQTTETEQRFWMENSLIQLALLLLRLVPGAHAENWNIEGYDPSIFVVLDALKQSYEQDWTLDDMVALTSLGKYQFSHHFKKETGLTPYSWLQILRVVKSQRLLQQTDASILTIALEVGFKNAAAYHTVFRRLYGQTPGDFRKRLLKT</sequence>
<dbReference type="InterPro" id="IPR037923">
    <property type="entry name" value="HTH-like"/>
</dbReference>
<evidence type="ECO:0000256" key="3">
    <source>
        <dbReference type="ARBA" id="ARBA00023159"/>
    </source>
</evidence>
<dbReference type="PROSITE" id="PS00041">
    <property type="entry name" value="HTH_ARAC_FAMILY_1"/>
    <property type="match status" value="1"/>
</dbReference>
<dbReference type="InterPro" id="IPR050204">
    <property type="entry name" value="AraC_XylS_family_regulators"/>
</dbReference>
<evidence type="ECO:0000313" key="7">
    <source>
        <dbReference type="Proteomes" id="UP000219356"/>
    </source>
</evidence>
<dbReference type="RefSeq" id="WP_097043661.1">
    <property type="nucleotide sequence ID" value="NZ_OBEK01000009.1"/>
</dbReference>
<dbReference type="AlphaFoldDB" id="A0A285P911"/>
<evidence type="ECO:0000313" key="6">
    <source>
        <dbReference type="EMBL" id="SNZ18214.1"/>
    </source>
</evidence>
<dbReference type="SMART" id="SM00342">
    <property type="entry name" value="HTH_ARAC"/>
    <property type="match status" value="1"/>
</dbReference>
<organism evidence="6 7">
    <name type="scientific">Terribacillus aidingensis</name>
    <dbReference type="NCBI Taxonomy" id="586416"/>
    <lineage>
        <taxon>Bacteria</taxon>
        <taxon>Bacillati</taxon>
        <taxon>Bacillota</taxon>
        <taxon>Bacilli</taxon>
        <taxon>Bacillales</taxon>
        <taxon>Bacillaceae</taxon>
        <taxon>Terribacillus</taxon>
    </lineage>
</organism>
<evidence type="ECO:0000259" key="5">
    <source>
        <dbReference type="PROSITE" id="PS01124"/>
    </source>
</evidence>
<dbReference type="InterPro" id="IPR009057">
    <property type="entry name" value="Homeodomain-like_sf"/>
</dbReference>
<evidence type="ECO:0000256" key="1">
    <source>
        <dbReference type="ARBA" id="ARBA00023015"/>
    </source>
</evidence>
<dbReference type="Proteomes" id="UP000219356">
    <property type="component" value="Unassembled WGS sequence"/>
</dbReference>
<dbReference type="PROSITE" id="PS01124">
    <property type="entry name" value="HTH_ARAC_FAMILY_2"/>
    <property type="match status" value="1"/>
</dbReference>
<evidence type="ECO:0000256" key="2">
    <source>
        <dbReference type="ARBA" id="ARBA00023125"/>
    </source>
</evidence>
<dbReference type="EMBL" id="OBEK01000009">
    <property type="protein sequence ID" value="SNZ18214.1"/>
    <property type="molecule type" value="Genomic_DNA"/>
</dbReference>
<dbReference type="SUPFAM" id="SSF51215">
    <property type="entry name" value="Regulatory protein AraC"/>
    <property type="match status" value="1"/>
</dbReference>
<dbReference type="SUPFAM" id="SSF46689">
    <property type="entry name" value="Homeodomain-like"/>
    <property type="match status" value="2"/>
</dbReference>
<keyword evidence="7" id="KW-1185">Reference proteome</keyword>
<feature type="domain" description="HTH araC/xylS-type" evidence="5">
    <location>
        <begin position="165"/>
        <end position="263"/>
    </location>
</feature>
<keyword evidence="4" id="KW-0804">Transcription</keyword>
<keyword evidence="2" id="KW-0238">DNA-binding</keyword>
<dbReference type="PANTHER" id="PTHR46796">
    <property type="entry name" value="HTH-TYPE TRANSCRIPTIONAL ACTIVATOR RHAS-RELATED"/>
    <property type="match status" value="1"/>
</dbReference>
<dbReference type="InterPro" id="IPR018060">
    <property type="entry name" value="HTH_AraC"/>
</dbReference>